<dbReference type="RefSeq" id="WP_115939151.1">
    <property type="nucleotide sequence ID" value="NZ_QRDW01000015.1"/>
</dbReference>
<evidence type="ECO:0000313" key="2">
    <source>
        <dbReference type="EMBL" id="RED44299.1"/>
    </source>
</evidence>
<dbReference type="EMBL" id="QRDW01000015">
    <property type="protein sequence ID" value="RED44299.1"/>
    <property type="molecule type" value="Genomic_DNA"/>
</dbReference>
<accession>A0A3D9H4B6</accession>
<keyword evidence="3" id="KW-1185">Reference proteome</keyword>
<dbReference type="Proteomes" id="UP000256845">
    <property type="component" value="Unassembled WGS sequence"/>
</dbReference>
<dbReference type="InterPro" id="IPR029044">
    <property type="entry name" value="Nucleotide-diphossugar_trans"/>
</dbReference>
<dbReference type="InterPro" id="IPR001173">
    <property type="entry name" value="Glyco_trans_2-like"/>
</dbReference>
<dbReference type="PANTHER" id="PTHR22916">
    <property type="entry name" value="GLYCOSYLTRANSFERASE"/>
    <property type="match status" value="1"/>
</dbReference>
<feature type="domain" description="Glycosyltransferase 2-like" evidence="1">
    <location>
        <begin position="4"/>
        <end position="130"/>
    </location>
</feature>
<dbReference type="Gene3D" id="3.90.550.10">
    <property type="entry name" value="Spore Coat Polysaccharide Biosynthesis Protein SpsA, Chain A"/>
    <property type="match status" value="1"/>
</dbReference>
<comment type="caution">
    <text evidence="2">The sequence shown here is derived from an EMBL/GenBank/DDBJ whole genome shotgun (WGS) entry which is preliminary data.</text>
</comment>
<dbReference type="CDD" id="cd00761">
    <property type="entry name" value="Glyco_tranf_GTA_type"/>
    <property type="match status" value="1"/>
</dbReference>
<dbReference type="PANTHER" id="PTHR22916:SF3">
    <property type="entry name" value="UDP-GLCNAC:BETAGAL BETA-1,3-N-ACETYLGLUCOSAMINYLTRANSFERASE-LIKE PROTEIN 1"/>
    <property type="match status" value="1"/>
</dbReference>
<name>A0A3D9H4B6_9PROT</name>
<evidence type="ECO:0000313" key="3">
    <source>
        <dbReference type="Proteomes" id="UP000256845"/>
    </source>
</evidence>
<sequence length="221" mass="25889">MKVSIIITCYNRQKFIARAIRSAISQRFPRDDFEVIVVDDGSTDSSRAVITDFGEEVVSIFHDGNKGLPAARNTGIRKAKGRFVMHLDSDDYMHEDLLYIEEMHLAFNPEWGAVACDYYEVDEDEQHLERYSAMKDPIACGIMFRKENLIDVGLYDERMLLCEDEELRIRYEEKFEIGNVHLPLYRYTKHHHNITKNADLMCEFRQKLSAIKESRRKQKGQ</sequence>
<keyword evidence="2" id="KW-0808">Transferase</keyword>
<dbReference type="SUPFAM" id="SSF53448">
    <property type="entry name" value="Nucleotide-diphospho-sugar transferases"/>
    <property type="match status" value="1"/>
</dbReference>
<dbReference type="Pfam" id="PF00535">
    <property type="entry name" value="Glycos_transf_2"/>
    <property type="match status" value="1"/>
</dbReference>
<dbReference type="OrthoDB" id="6383742at2"/>
<reference evidence="2 3" key="1">
    <citation type="submission" date="2018-07" db="EMBL/GenBank/DDBJ databases">
        <title>Genomic Encyclopedia of Type Strains, Phase III (KMG-III): the genomes of soil and plant-associated and newly described type strains.</title>
        <authorList>
            <person name="Whitman W."/>
        </authorList>
    </citation>
    <scope>NUCLEOTIDE SEQUENCE [LARGE SCALE GENOMIC DNA]</scope>
    <source>
        <strain evidence="2 3">CECT 8488</strain>
    </source>
</reference>
<gene>
    <name evidence="2" type="ORF">DFP90_11552</name>
</gene>
<organism evidence="2 3">
    <name type="scientific">Aestuariispira insulae</name>
    <dbReference type="NCBI Taxonomy" id="1461337"/>
    <lineage>
        <taxon>Bacteria</taxon>
        <taxon>Pseudomonadati</taxon>
        <taxon>Pseudomonadota</taxon>
        <taxon>Alphaproteobacteria</taxon>
        <taxon>Rhodospirillales</taxon>
        <taxon>Kiloniellaceae</taxon>
        <taxon>Aestuariispira</taxon>
    </lineage>
</organism>
<protein>
    <submittedName>
        <fullName evidence="2">Glycosyltransferase involved in cell wall biosynthesis</fullName>
    </submittedName>
</protein>
<evidence type="ECO:0000259" key="1">
    <source>
        <dbReference type="Pfam" id="PF00535"/>
    </source>
</evidence>
<dbReference type="AlphaFoldDB" id="A0A3D9H4B6"/>
<proteinExistence type="predicted"/>
<dbReference type="GO" id="GO:0016758">
    <property type="term" value="F:hexosyltransferase activity"/>
    <property type="evidence" value="ECO:0007669"/>
    <property type="project" value="UniProtKB-ARBA"/>
</dbReference>